<gene>
    <name evidence="4" type="ORF">EBB59_11030</name>
</gene>
<dbReference type="SUPFAM" id="SSF55277">
    <property type="entry name" value="GYF domain"/>
    <property type="match status" value="1"/>
</dbReference>
<name>A0A3M2HJ43_9GAMM</name>
<comment type="similarity">
    <text evidence="1">Belongs to the N-Me-Phe pilin family.</text>
</comment>
<dbReference type="OrthoDB" id="198456at2"/>
<keyword evidence="2" id="KW-0472">Membrane</keyword>
<evidence type="ECO:0000313" key="4">
    <source>
        <dbReference type="EMBL" id="RMH88998.1"/>
    </source>
</evidence>
<dbReference type="InterPro" id="IPR035445">
    <property type="entry name" value="GYF-like_dom_sf"/>
</dbReference>
<proteinExistence type="inferred from homology"/>
<keyword evidence="2" id="KW-0812">Transmembrane</keyword>
<protein>
    <submittedName>
        <fullName evidence="4">DUF4339 domain-containing protein</fullName>
    </submittedName>
</protein>
<evidence type="ECO:0000256" key="1">
    <source>
        <dbReference type="ARBA" id="ARBA00005233"/>
    </source>
</evidence>
<dbReference type="SUPFAM" id="SSF54523">
    <property type="entry name" value="Pili subunits"/>
    <property type="match status" value="1"/>
</dbReference>
<comment type="caution">
    <text evidence="4">The sequence shown here is derived from an EMBL/GenBank/DDBJ whole genome shotgun (WGS) entry which is preliminary data.</text>
</comment>
<dbReference type="GO" id="GO:0007155">
    <property type="term" value="P:cell adhesion"/>
    <property type="evidence" value="ECO:0007669"/>
    <property type="project" value="InterPro"/>
</dbReference>
<dbReference type="InterPro" id="IPR025640">
    <property type="entry name" value="GYF_2"/>
</dbReference>
<dbReference type="AlphaFoldDB" id="A0A3M2HJ43"/>
<dbReference type="RefSeq" id="WP_122102205.1">
    <property type="nucleotide sequence ID" value="NZ_RFLY01000017.1"/>
</dbReference>
<keyword evidence="5" id="KW-1185">Reference proteome</keyword>
<accession>A0A3M2HJ43</accession>
<evidence type="ECO:0000256" key="2">
    <source>
        <dbReference type="SAM" id="Phobius"/>
    </source>
</evidence>
<dbReference type="GO" id="GO:0009289">
    <property type="term" value="C:pilus"/>
    <property type="evidence" value="ECO:0007669"/>
    <property type="project" value="InterPro"/>
</dbReference>
<dbReference type="EMBL" id="RFLY01000017">
    <property type="protein sequence ID" value="RMH88998.1"/>
    <property type="molecule type" value="Genomic_DNA"/>
</dbReference>
<dbReference type="Pfam" id="PF00114">
    <property type="entry name" value="Pilin"/>
    <property type="match status" value="1"/>
</dbReference>
<organism evidence="4 5">
    <name type="scientific">Solilutibacter pythonis</name>
    <dbReference type="NCBI Taxonomy" id="2483112"/>
    <lineage>
        <taxon>Bacteria</taxon>
        <taxon>Pseudomonadati</taxon>
        <taxon>Pseudomonadota</taxon>
        <taxon>Gammaproteobacteria</taxon>
        <taxon>Lysobacterales</taxon>
        <taxon>Lysobacteraceae</taxon>
        <taxon>Solilutibacter</taxon>
    </lineage>
</organism>
<feature type="transmembrane region" description="Helical" evidence="2">
    <location>
        <begin position="93"/>
        <end position="118"/>
    </location>
</feature>
<keyword evidence="2" id="KW-1133">Transmembrane helix</keyword>
<evidence type="ECO:0000313" key="5">
    <source>
        <dbReference type="Proteomes" id="UP000275012"/>
    </source>
</evidence>
<dbReference type="Proteomes" id="UP000275012">
    <property type="component" value="Unassembled WGS sequence"/>
</dbReference>
<reference evidence="4 5" key="1">
    <citation type="submission" date="2018-10" db="EMBL/GenBank/DDBJ databases">
        <title>Proposal of Lysobacter pythonis sp. nov. isolated from royal pythons (Python regius).</title>
        <authorList>
            <person name="Hans-Juergen B."/>
            <person name="Huptas C."/>
            <person name="Sandra B."/>
            <person name="Igor L."/>
            <person name="Joachim S."/>
            <person name="Siegfried S."/>
            <person name="Mareike W."/>
            <person name="Peter K."/>
        </authorList>
    </citation>
    <scope>NUCLEOTIDE SEQUENCE [LARGE SCALE GENOMIC DNA]</scope>
    <source>
        <strain evidence="4 5">4284/11</strain>
    </source>
</reference>
<dbReference type="Pfam" id="PF14237">
    <property type="entry name" value="GYF_2"/>
    <property type="match status" value="1"/>
</dbReference>
<dbReference type="InterPro" id="IPR045584">
    <property type="entry name" value="Pilin-like"/>
</dbReference>
<feature type="domain" description="GYF" evidence="3">
    <location>
        <begin position="15"/>
        <end position="65"/>
    </location>
</feature>
<dbReference type="Gene3D" id="3.30.700.10">
    <property type="entry name" value="Glycoprotein, Type 4 Pilin"/>
    <property type="match status" value="1"/>
</dbReference>
<dbReference type="InterPro" id="IPR001082">
    <property type="entry name" value="Pilin"/>
</dbReference>
<evidence type="ECO:0000259" key="3">
    <source>
        <dbReference type="Pfam" id="PF14237"/>
    </source>
</evidence>
<sequence>MSNQETAPPPSGEAWFYADLDYRRQGPVGREDVLALHRDGRLRRESLVWRQGMDKWRPLAEVFELPPPDMRAVAFGSGTPSPAAGKKKMGGCLIALLVAAGLMAISIPVIAILAAIAVPAYQNYVLRAKVATASAGLAGLRAHLAERQADDGHCPGNGEDDIPTANGFDLDGVTRVEVGPREDGDGTTPVCAITLTFGGTGHTRLDGTTLRWEYRQSGKDGPREWVCAGTANHQYLPRQCRD</sequence>